<accession>A0BYH0</accession>
<dbReference type="GeneID" id="5016769"/>
<reference evidence="2 3" key="1">
    <citation type="journal article" date="2006" name="Nature">
        <title>Global trends of whole-genome duplications revealed by the ciliate Paramecium tetraurelia.</title>
        <authorList>
            <consortium name="Genoscope"/>
            <person name="Aury J.-M."/>
            <person name="Jaillon O."/>
            <person name="Duret L."/>
            <person name="Noel B."/>
            <person name="Jubin C."/>
            <person name="Porcel B.M."/>
            <person name="Segurens B."/>
            <person name="Daubin V."/>
            <person name="Anthouard V."/>
            <person name="Aiach N."/>
            <person name="Arnaiz O."/>
            <person name="Billaut A."/>
            <person name="Beisson J."/>
            <person name="Blanc I."/>
            <person name="Bouhouche K."/>
            <person name="Camara F."/>
            <person name="Duharcourt S."/>
            <person name="Guigo R."/>
            <person name="Gogendeau D."/>
            <person name="Katinka M."/>
            <person name="Keller A.-M."/>
            <person name="Kissmehl R."/>
            <person name="Klotz C."/>
            <person name="Koll F."/>
            <person name="Le Moue A."/>
            <person name="Lepere C."/>
            <person name="Malinsky S."/>
            <person name="Nowacki M."/>
            <person name="Nowak J.K."/>
            <person name="Plattner H."/>
            <person name="Poulain J."/>
            <person name="Ruiz F."/>
            <person name="Serrano V."/>
            <person name="Zagulski M."/>
            <person name="Dessen P."/>
            <person name="Betermier M."/>
            <person name="Weissenbach J."/>
            <person name="Scarpelli C."/>
            <person name="Schachter V."/>
            <person name="Sperling L."/>
            <person name="Meyer E."/>
            <person name="Cohen J."/>
            <person name="Wincker P."/>
        </authorList>
    </citation>
    <scope>NUCLEOTIDE SEQUENCE [LARGE SCALE GENOMIC DNA]</scope>
    <source>
        <strain evidence="2 3">Stock d4-2</strain>
    </source>
</reference>
<dbReference type="RefSeq" id="XP_001430985.1">
    <property type="nucleotide sequence ID" value="XM_001430948.1"/>
</dbReference>
<dbReference type="HOGENOM" id="CLU_1869102_0_0_1"/>
<keyword evidence="3" id="KW-1185">Reference proteome</keyword>
<sequence length="137" mass="16086">MKFKSLYQISFQIKHFFIENDLEIKYTLSLIMLVDSIIFSMLLLQLFIFHIYLIINGITTYEFIVTPNIKKINPQINILRALPEVIPKAVPQTQLIFHIDHKNTIIELNSSEQQMIQEPQDKHSNSNEIVFNNQILA</sequence>
<dbReference type="InParanoid" id="A0BYH0"/>
<evidence type="ECO:0000256" key="1">
    <source>
        <dbReference type="SAM" id="Phobius"/>
    </source>
</evidence>
<protein>
    <recommendedName>
        <fullName evidence="4">Palmitoyltransferase</fullName>
    </recommendedName>
</protein>
<evidence type="ECO:0000313" key="3">
    <source>
        <dbReference type="Proteomes" id="UP000000600"/>
    </source>
</evidence>
<dbReference type="Proteomes" id="UP000000600">
    <property type="component" value="Unassembled WGS sequence"/>
</dbReference>
<keyword evidence="1" id="KW-0812">Transmembrane</keyword>
<evidence type="ECO:0008006" key="4">
    <source>
        <dbReference type="Google" id="ProtNLM"/>
    </source>
</evidence>
<dbReference type="AlphaFoldDB" id="A0BYH0"/>
<dbReference type="EMBL" id="CT868027">
    <property type="protein sequence ID" value="CAK63587.1"/>
    <property type="molecule type" value="Genomic_DNA"/>
</dbReference>
<gene>
    <name evidence="2" type="ORF">GSPATT00033440001</name>
</gene>
<organism evidence="2 3">
    <name type="scientific">Paramecium tetraurelia</name>
    <dbReference type="NCBI Taxonomy" id="5888"/>
    <lineage>
        <taxon>Eukaryota</taxon>
        <taxon>Sar</taxon>
        <taxon>Alveolata</taxon>
        <taxon>Ciliophora</taxon>
        <taxon>Intramacronucleata</taxon>
        <taxon>Oligohymenophorea</taxon>
        <taxon>Peniculida</taxon>
        <taxon>Parameciidae</taxon>
        <taxon>Paramecium</taxon>
    </lineage>
</organism>
<keyword evidence="1" id="KW-0472">Membrane</keyword>
<dbReference type="KEGG" id="ptm:GSPATT00033440001"/>
<name>A0BYH0_PARTE</name>
<proteinExistence type="predicted"/>
<keyword evidence="1" id="KW-1133">Transmembrane helix</keyword>
<evidence type="ECO:0000313" key="2">
    <source>
        <dbReference type="EMBL" id="CAK63587.1"/>
    </source>
</evidence>
<feature type="transmembrane region" description="Helical" evidence="1">
    <location>
        <begin position="30"/>
        <end position="55"/>
    </location>
</feature>